<dbReference type="InterPro" id="IPR045056">
    <property type="entry name" value="Nop56/Nop58"/>
</dbReference>
<dbReference type="Gene3D" id="1.10.287.660">
    <property type="entry name" value="Helix hairpin bin"/>
    <property type="match status" value="1"/>
</dbReference>
<dbReference type="InterPro" id="IPR048896">
    <property type="entry name" value="Nop5_56-rel_N"/>
</dbReference>
<evidence type="ECO:0000256" key="1">
    <source>
        <dbReference type="ARBA" id="ARBA00009211"/>
    </source>
</evidence>
<dbReference type="GO" id="GO:0031428">
    <property type="term" value="C:box C/D methylation guide snoRNP complex"/>
    <property type="evidence" value="ECO:0007669"/>
    <property type="project" value="InterPro"/>
</dbReference>
<dbReference type="eggNOG" id="arCOG01923">
    <property type="taxonomic scope" value="Archaea"/>
</dbReference>
<dbReference type="GO" id="GO:0030515">
    <property type="term" value="F:snoRNA binding"/>
    <property type="evidence" value="ECO:0007669"/>
    <property type="project" value="InterPro"/>
</dbReference>
<dbReference type="Pfam" id="PF21572">
    <property type="entry name" value="Nop5_56-rel_N_Arc"/>
    <property type="match status" value="1"/>
</dbReference>
<reference evidence="4 5" key="2">
    <citation type="journal article" date="2014" name="Int. J. Syst. Evol. Microbiol.">
        <title>Methanobacterium paludis sp. nov. and a novel strain of Methanobacterium lacus isolated from northern peatlands.</title>
        <authorList>
            <person name="Cadillo-Quiroz H."/>
            <person name="Brauer S.L."/>
            <person name="Goodson N."/>
            <person name="Yavitt J.B."/>
            <person name="Zinder S.H."/>
        </authorList>
    </citation>
    <scope>NUCLEOTIDE SEQUENCE [LARGE SCALE GENOMIC DNA]</scope>
    <source>
        <strain evidence="4 5">AL-21</strain>
    </source>
</reference>
<dbReference type="EMBL" id="CP002551">
    <property type="protein sequence ID" value="ADZ08558.1"/>
    <property type="molecule type" value="Genomic_DNA"/>
</dbReference>
<dbReference type="InterPro" id="IPR042239">
    <property type="entry name" value="Nop_C"/>
</dbReference>
<name>F0T8L6_METLA</name>
<evidence type="ECO:0000313" key="5">
    <source>
        <dbReference type="Proteomes" id="UP000007490"/>
    </source>
</evidence>
<protein>
    <submittedName>
        <fullName evidence="4">Pre-mRNA processing ribonucleoprotein, binding domain protein</fullName>
    </submittedName>
</protein>
<evidence type="ECO:0000313" key="4">
    <source>
        <dbReference type="EMBL" id="ADZ08558.1"/>
    </source>
</evidence>
<dbReference type="RefSeq" id="WP_013643909.1">
    <property type="nucleotide sequence ID" value="NC_015216.1"/>
</dbReference>
<dbReference type="STRING" id="877455.Metbo_0306"/>
<dbReference type="Gene3D" id="1.10.246.90">
    <property type="entry name" value="Nop domain"/>
    <property type="match status" value="1"/>
</dbReference>
<feature type="compositionally biased region" description="Basic and acidic residues" evidence="2">
    <location>
        <begin position="379"/>
        <end position="389"/>
    </location>
</feature>
<dbReference type="InterPro" id="IPR029012">
    <property type="entry name" value="Helix_hairpin_bin_sf"/>
</dbReference>
<sequence>MKCYVTYSFAGFICLDENCVVLDYELFPREKLIERIGKIDAGNLSIEEEFLLKRMVDNYDSVVIETSLPHSKYSHLKESNKFEFETPHLGGEFFRSNMEETLLTVGFLDEDSDLRSILQQVSIDLTNNKIRKASESEDMFLIQAINSIEELDETISKLVERLREWYAIHFPEMDGIKNHERYAELVSEFGDRETIINSGTLSEDINPKFVSESVGATISEPDLKMVMEFASSIHSLQTTKKSLNTYVDERMGEIAPNLRELAGASLGAKLIAHVGGVEKLSKMPSGTVQVLGAEKALFRHLKTGERPPKHGLIFQHPSVRGAKWWLRGKIARTLALKISLAVRKDVYSGDYDPEIVKNYEKRVEEITKDNPFPKRSKKPDKFGDKDAKSGKNSGKKKKKKRDKYKKNIKDYY</sequence>
<dbReference type="Pfam" id="PF01798">
    <property type="entry name" value="Nop"/>
    <property type="match status" value="1"/>
</dbReference>
<dbReference type="SUPFAM" id="SSF89124">
    <property type="entry name" value="Nop domain"/>
    <property type="match status" value="1"/>
</dbReference>
<dbReference type="Gene3D" id="1.10.150.460">
    <property type="match status" value="1"/>
</dbReference>
<feature type="domain" description="Nop" evidence="3">
    <location>
        <begin position="254"/>
        <end position="368"/>
    </location>
</feature>
<dbReference type="PANTHER" id="PTHR10894">
    <property type="entry name" value="NUCLEOLAR PROTEIN 5 NUCLEOLAR PROTEIN NOP5 NOP58"/>
    <property type="match status" value="1"/>
</dbReference>
<gene>
    <name evidence="4" type="ordered locus">Metbo_0306</name>
</gene>
<dbReference type="HOGENOM" id="CLU_015495_1_0_2"/>
<feature type="compositionally biased region" description="Basic residues" evidence="2">
    <location>
        <begin position="393"/>
        <end position="404"/>
    </location>
</feature>
<evidence type="ECO:0000259" key="3">
    <source>
        <dbReference type="PROSITE" id="PS51358"/>
    </source>
</evidence>
<accession>F0T8L6</accession>
<keyword evidence="4" id="KW-0687">Ribonucleoprotein</keyword>
<organism evidence="4 5">
    <name type="scientific">Methanobacterium lacus (strain AL-21)</name>
    <dbReference type="NCBI Taxonomy" id="877455"/>
    <lineage>
        <taxon>Archaea</taxon>
        <taxon>Methanobacteriati</taxon>
        <taxon>Methanobacteriota</taxon>
        <taxon>Methanomada group</taxon>
        <taxon>Methanobacteria</taxon>
        <taxon>Methanobacteriales</taxon>
        <taxon>Methanobacteriaceae</taxon>
        <taxon>Methanobacterium</taxon>
    </lineage>
</organism>
<dbReference type="SMART" id="SM00931">
    <property type="entry name" value="NOSIC"/>
    <property type="match status" value="1"/>
</dbReference>
<dbReference type="InterPro" id="IPR047099">
    <property type="entry name" value="Nop5_N_sf"/>
</dbReference>
<reference evidence="5" key="1">
    <citation type="submission" date="2011-02" db="EMBL/GenBank/DDBJ databases">
        <title>Complete sequence of Methanobacterium sp. AL-21.</title>
        <authorList>
            <consortium name="US DOE Joint Genome Institute"/>
            <person name="Lucas S."/>
            <person name="Copeland A."/>
            <person name="Lapidus A."/>
            <person name="Cheng J.-F."/>
            <person name="Goodwin L."/>
            <person name="Pitluck S."/>
            <person name="Chertkov O."/>
            <person name="Detter J.C."/>
            <person name="Han C."/>
            <person name="Tapia R."/>
            <person name="Land M."/>
            <person name="Hauser L."/>
            <person name="Kyrpides N."/>
            <person name="Ivanova N."/>
            <person name="Mikhailova N."/>
            <person name="Pagani I."/>
            <person name="Cadillo-Quiroz H."/>
            <person name="Imachi H."/>
            <person name="Zinder S."/>
            <person name="Liu W."/>
            <person name="Woyke T."/>
        </authorList>
    </citation>
    <scope>NUCLEOTIDE SEQUENCE [LARGE SCALE GENOMIC DNA]</scope>
    <source>
        <strain evidence="5">AL-21</strain>
    </source>
</reference>
<dbReference type="KEGG" id="mel:Metbo_0306"/>
<keyword evidence="5" id="KW-1185">Reference proteome</keyword>
<dbReference type="AlphaFoldDB" id="F0T8L6"/>
<dbReference type="InterPro" id="IPR012976">
    <property type="entry name" value="NOSIC"/>
</dbReference>
<dbReference type="PANTHER" id="PTHR10894:SF0">
    <property type="entry name" value="NUCLEOLAR PROTEIN 56"/>
    <property type="match status" value="1"/>
</dbReference>
<dbReference type="GeneID" id="10276738"/>
<feature type="region of interest" description="Disordered" evidence="2">
    <location>
        <begin position="367"/>
        <end position="412"/>
    </location>
</feature>
<dbReference type="InterPro" id="IPR002687">
    <property type="entry name" value="Nop_dom"/>
</dbReference>
<dbReference type="Gene3D" id="3.30.420.220">
    <property type="match status" value="1"/>
</dbReference>
<proteinExistence type="inferred from homology"/>
<dbReference type="PROSITE" id="PS51358">
    <property type="entry name" value="NOP"/>
    <property type="match status" value="1"/>
</dbReference>
<dbReference type="Proteomes" id="UP000007490">
    <property type="component" value="Chromosome"/>
</dbReference>
<dbReference type="InterPro" id="IPR036070">
    <property type="entry name" value="Nop_dom_sf"/>
</dbReference>
<comment type="similarity">
    <text evidence="1">Belongs to the NOP5/NOP56 family.</text>
</comment>
<dbReference type="OrthoDB" id="11877at2157"/>
<evidence type="ECO:0000256" key="2">
    <source>
        <dbReference type="SAM" id="MobiDB-lite"/>
    </source>
</evidence>